<keyword evidence="1" id="KW-0238">DNA-binding</keyword>
<feature type="region of interest" description="Disordered" evidence="3">
    <location>
        <begin position="257"/>
        <end position="345"/>
    </location>
</feature>
<dbReference type="PANTHER" id="PTHR33400">
    <property type="entry name" value="ZINC FINGER CCCH DOMAIN-CONTAINING PROTEIN 6-RELATED"/>
    <property type="match status" value="1"/>
</dbReference>
<feature type="compositionally biased region" description="Polar residues" evidence="3">
    <location>
        <begin position="322"/>
        <end position="344"/>
    </location>
</feature>
<dbReference type="AlphaFoldDB" id="A0A6J1GK34"/>
<dbReference type="GO" id="GO:0003677">
    <property type="term" value="F:DNA binding"/>
    <property type="evidence" value="ECO:0007669"/>
    <property type="project" value="UniProtKB-KW"/>
</dbReference>
<accession>A0A6J1GK34</accession>
<keyword evidence="5" id="KW-1185">Reference proteome</keyword>
<dbReference type="PANTHER" id="PTHR33400:SF2">
    <property type="entry name" value="ZINC FINGER CCCH DOMAIN-CONTAINING PROTEIN 6"/>
    <property type="match status" value="1"/>
</dbReference>
<dbReference type="GeneID" id="111454633"/>
<evidence type="ECO:0000256" key="1">
    <source>
        <dbReference type="ARBA" id="ARBA00023125"/>
    </source>
</evidence>
<keyword evidence="2" id="KW-0862">Zinc</keyword>
<dbReference type="InterPro" id="IPR000571">
    <property type="entry name" value="Znf_CCCH"/>
</dbReference>
<dbReference type="RefSeq" id="XP_022951894.1">
    <property type="nucleotide sequence ID" value="XM_023096126.1"/>
</dbReference>
<keyword evidence="2" id="KW-0863">Zinc-finger</keyword>
<proteinExistence type="predicted"/>
<feature type="region of interest" description="Disordered" evidence="3">
    <location>
        <begin position="379"/>
        <end position="402"/>
    </location>
</feature>
<reference evidence="6" key="1">
    <citation type="submission" date="2025-08" db="UniProtKB">
        <authorList>
            <consortium name="RefSeq"/>
        </authorList>
    </citation>
    <scope>IDENTIFICATION</scope>
    <source>
        <tissue evidence="6">Young leaves</tissue>
    </source>
</reference>
<evidence type="ECO:0000259" key="4">
    <source>
        <dbReference type="PROSITE" id="PS50103"/>
    </source>
</evidence>
<protein>
    <submittedName>
        <fullName evidence="6">Zinc finger CCCH domain-containing protein 6-like isoform X2</fullName>
    </submittedName>
</protein>
<evidence type="ECO:0000313" key="6">
    <source>
        <dbReference type="RefSeq" id="XP_022951894.1"/>
    </source>
</evidence>
<feature type="domain" description="C3H1-type" evidence="4">
    <location>
        <begin position="349"/>
        <end position="377"/>
    </location>
</feature>
<feature type="region of interest" description="Disordered" evidence="3">
    <location>
        <begin position="130"/>
        <end position="154"/>
    </location>
</feature>
<gene>
    <name evidence="6" type="primary">LOC111454633</name>
</gene>
<evidence type="ECO:0000256" key="3">
    <source>
        <dbReference type="SAM" id="MobiDB-lite"/>
    </source>
</evidence>
<organism evidence="5 6">
    <name type="scientific">Cucurbita moschata</name>
    <name type="common">Winter crookneck squash</name>
    <name type="synonym">Cucurbita pepo var. moschata</name>
    <dbReference type="NCBI Taxonomy" id="3662"/>
    <lineage>
        <taxon>Eukaryota</taxon>
        <taxon>Viridiplantae</taxon>
        <taxon>Streptophyta</taxon>
        <taxon>Embryophyta</taxon>
        <taxon>Tracheophyta</taxon>
        <taxon>Spermatophyta</taxon>
        <taxon>Magnoliopsida</taxon>
        <taxon>eudicotyledons</taxon>
        <taxon>Gunneridae</taxon>
        <taxon>Pentapetalae</taxon>
        <taxon>rosids</taxon>
        <taxon>fabids</taxon>
        <taxon>Cucurbitales</taxon>
        <taxon>Cucurbitaceae</taxon>
        <taxon>Cucurbiteae</taxon>
        <taxon>Cucurbita</taxon>
    </lineage>
</organism>
<name>A0A6J1GK34_CUCMO</name>
<sequence length="402" mass="44015">MRRLHKGKRVSWASDLNLRQVRLFLSEDSPSQVGLGAQDHLQAKTSWLLHSTGSGSDDILPPGFEVAHPENQLQIKLSQIPVNQWRCPPKFVLNLTWRVVVGEESQEIEVENQREMRVLEAVYPRASAIPPNPSIAADSERTDVDDSQTPLIPITPVEDEDATTEISSDYASPGAVLMSAQQSLSVHAAALSALVKSNEMGNTIDSELLVKILNNPKMIEQLVVDSGTVTSSQKPISSPDPSLVHMHMTETNATVAPASGGPFFAQPNGASVGPVPNAHPSSRGVPVSSLPSTGPPMKDLNYYKSLIQQHGGERQDDFPRQQFGNRHSQPSGTNQEFLHNNQPSRDGKFRIMKPCIYFNSSRGCRHGANCVYQHDPALQQRSSSTPEMPSAKRTKVDREISS</sequence>
<keyword evidence="2" id="KW-0479">Metal-binding</keyword>
<evidence type="ECO:0000313" key="5">
    <source>
        <dbReference type="Proteomes" id="UP000504609"/>
    </source>
</evidence>
<dbReference type="Proteomes" id="UP000504609">
    <property type="component" value="Unplaced"/>
</dbReference>
<dbReference type="GO" id="GO:0008270">
    <property type="term" value="F:zinc ion binding"/>
    <property type="evidence" value="ECO:0007669"/>
    <property type="project" value="UniProtKB-KW"/>
</dbReference>
<evidence type="ECO:0000256" key="2">
    <source>
        <dbReference type="PROSITE-ProRule" id="PRU00723"/>
    </source>
</evidence>
<dbReference type="PROSITE" id="PS50103">
    <property type="entry name" value="ZF_C3H1"/>
    <property type="match status" value="1"/>
</dbReference>
<feature type="zinc finger region" description="C3H1-type" evidence="2">
    <location>
        <begin position="349"/>
        <end position="377"/>
    </location>
</feature>